<proteinExistence type="predicted"/>
<gene>
    <name evidence="1" type="ORF">M6B38_209085</name>
</gene>
<dbReference type="AlphaFoldDB" id="A0AAX6E564"/>
<sequence length="55" mass="6200">MVWIWTEVGCDELGRTYRSSSYSRSPRSKASALEDLVRPIWPEPGILAEKDGAMT</sequence>
<dbReference type="EMBL" id="JANAVB010039874">
    <property type="protein sequence ID" value="KAJ6799168.1"/>
    <property type="molecule type" value="Genomic_DNA"/>
</dbReference>
<dbReference type="Proteomes" id="UP001140949">
    <property type="component" value="Unassembled WGS sequence"/>
</dbReference>
<protein>
    <submittedName>
        <fullName evidence="1">Uncharacterized protein</fullName>
    </submittedName>
</protein>
<reference evidence="1" key="2">
    <citation type="submission" date="2023-04" db="EMBL/GenBank/DDBJ databases">
        <authorList>
            <person name="Bruccoleri R.E."/>
            <person name="Oakeley E.J."/>
            <person name="Faust A.-M."/>
            <person name="Dessus-Babus S."/>
            <person name="Altorfer M."/>
            <person name="Burckhardt D."/>
            <person name="Oertli M."/>
            <person name="Naumann U."/>
            <person name="Petersen F."/>
            <person name="Wong J."/>
        </authorList>
    </citation>
    <scope>NUCLEOTIDE SEQUENCE</scope>
    <source>
        <strain evidence="1">GSM-AAB239-AS_SAM_17_03QT</strain>
        <tissue evidence="1">Leaf</tissue>
    </source>
</reference>
<keyword evidence="2" id="KW-1185">Reference proteome</keyword>
<name>A0AAX6E564_IRIPA</name>
<reference evidence="1" key="1">
    <citation type="journal article" date="2023" name="GigaByte">
        <title>Genome assembly of the bearded iris, Iris pallida Lam.</title>
        <authorList>
            <person name="Bruccoleri R.E."/>
            <person name="Oakeley E.J."/>
            <person name="Faust A.M.E."/>
            <person name="Altorfer M."/>
            <person name="Dessus-Babus S."/>
            <person name="Burckhardt D."/>
            <person name="Oertli M."/>
            <person name="Naumann U."/>
            <person name="Petersen F."/>
            <person name="Wong J."/>
        </authorList>
    </citation>
    <scope>NUCLEOTIDE SEQUENCE</scope>
    <source>
        <strain evidence="1">GSM-AAB239-AS_SAM_17_03QT</strain>
    </source>
</reference>
<evidence type="ECO:0000313" key="1">
    <source>
        <dbReference type="EMBL" id="KAJ6799168.1"/>
    </source>
</evidence>
<comment type="caution">
    <text evidence="1">The sequence shown here is derived from an EMBL/GenBank/DDBJ whole genome shotgun (WGS) entry which is preliminary data.</text>
</comment>
<accession>A0AAX6E564</accession>
<evidence type="ECO:0000313" key="2">
    <source>
        <dbReference type="Proteomes" id="UP001140949"/>
    </source>
</evidence>
<organism evidence="1 2">
    <name type="scientific">Iris pallida</name>
    <name type="common">Sweet iris</name>
    <dbReference type="NCBI Taxonomy" id="29817"/>
    <lineage>
        <taxon>Eukaryota</taxon>
        <taxon>Viridiplantae</taxon>
        <taxon>Streptophyta</taxon>
        <taxon>Embryophyta</taxon>
        <taxon>Tracheophyta</taxon>
        <taxon>Spermatophyta</taxon>
        <taxon>Magnoliopsida</taxon>
        <taxon>Liliopsida</taxon>
        <taxon>Asparagales</taxon>
        <taxon>Iridaceae</taxon>
        <taxon>Iridoideae</taxon>
        <taxon>Irideae</taxon>
        <taxon>Iris</taxon>
    </lineage>
</organism>